<name>A0A2S5A7Z6_9SPHI</name>
<dbReference type="Proteomes" id="UP000236893">
    <property type="component" value="Unassembled WGS sequence"/>
</dbReference>
<reference evidence="1 2" key="1">
    <citation type="submission" date="2018-01" db="EMBL/GenBank/DDBJ databases">
        <authorList>
            <person name="Gaut B.S."/>
            <person name="Morton B.R."/>
            <person name="Clegg M.T."/>
            <person name="Duvall M.R."/>
        </authorList>
    </citation>
    <scope>NUCLEOTIDE SEQUENCE [LARGE SCALE GENOMIC DNA]</scope>
    <source>
        <strain evidence="1 2">HR-AV</strain>
    </source>
</reference>
<dbReference type="AlphaFoldDB" id="A0A2S5A7Z6"/>
<evidence type="ECO:0000313" key="1">
    <source>
        <dbReference type="EMBL" id="POY38472.1"/>
    </source>
</evidence>
<comment type="caution">
    <text evidence="1">The sequence shown here is derived from an EMBL/GenBank/DDBJ whole genome shotgun (WGS) entry which is preliminary data.</text>
</comment>
<dbReference type="InterPro" id="IPR008983">
    <property type="entry name" value="Tumour_necrosis_fac-like_dom"/>
</dbReference>
<accession>A0A2S5A7Z6</accession>
<protein>
    <submittedName>
        <fullName evidence="1">Uncharacterized protein</fullName>
    </submittedName>
</protein>
<dbReference type="Gene3D" id="2.60.120.40">
    <property type="match status" value="1"/>
</dbReference>
<gene>
    <name evidence="1" type="ORF">C3K47_03505</name>
</gene>
<dbReference type="EMBL" id="PQVF01000002">
    <property type="protein sequence ID" value="POY38472.1"/>
    <property type="molecule type" value="Genomic_DNA"/>
</dbReference>
<sequence>MVLLGQGQPDNNSREVFIMSLPESVTVKGTEQVPILGLQRQYNDWPSDNNGTFKVKSDGYYHFDIRLTWMSRIAINGVSCNVYIMKNGKYLLAHSGTVLNFIANYATEQLFSCTLKLNAGDILSLEVLKSVDSSLIVFGNGSPGGTTFSGFKIYP</sequence>
<proteinExistence type="predicted"/>
<keyword evidence="2" id="KW-1185">Reference proteome</keyword>
<evidence type="ECO:0000313" key="2">
    <source>
        <dbReference type="Proteomes" id="UP000236893"/>
    </source>
</evidence>
<organism evidence="1 2">
    <name type="scientific">Solitalea longa</name>
    <dbReference type="NCBI Taxonomy" id="2079460"/>
    <lineage>
        <taxon>Bacteria</taxon>
        <taxon>Pseudomonadati</taxon>
        <taxon>Bacteroidota</taxon>
        <taxon>Sphingobacteriia</taxon>
        <taxon>Sphingobacteriales</taxon>
        <taxon>Sphingobacteriaceae</taxon>
        <taxon>Solitalea</taxon>
    </lineage>
</organism>
<dbReference type="SUPFAM" id="SSF49842">
    <property type="entry name" value="TNF-like"/>
    <property type="match status" value="1"/>
</dbReference>